<dbReference type="Gene3D" id="1.10.10.630">
    <property type="entry name" value="DnaD domain-like"/>
    <property type="match status" value="1"/>
</dbReference>
<dbReference type="Pfam" id="PF07261">
    <property type="entry name" value="DnaB_2"/>
    <property type="match status" value="1"/>
</dbReference>
<feature type="region of interest" description="Disordered" evidence="2">
    <location>
        <begin position="94"/>
        <end position="160"/>
    </location>
</feature>
<evidence type="ECO:0000313" key="5">
    <source>
        <dbReference type="Proteomes" id="UP001228376"/>
    </source>
</evidence>
<feature type="compositionally biased region" description="Basic and acidic residues" evidence="2">
    <location>
        <begin position="112"/>
        <end position="149"/>
    </location>
</feature>
<feature type="compositionally biased region" description="Polar residues" evidence="2">
    <location>
        <begin position="101"/>
        <end position="111"/>
    </location>
</feature>
<proteinExistence type="inferred from homology"/>
<organism evidence="4 5">
    <name type="scientific">Tigheibacillus jepli</name>
    <dbReference type="NCBI Taxonomy" id="3035914"/>
    <lineage>
        <taxon>Bacteria</taxon>
        <taxon>Bacillati</taxon>
        <taxon>Bacillota</taxon>
        <taxon>Bacilli</taxon>
        <taxon>Bacillales</taxon>
        <taxon>Bacillaceae</taxon>
        <taxon>Tigheibacillus</taxon>
    </lineage>
</organism>
<protein>
    <submittedName>
        <fullName evidence="4">DnaD domain protein</fullName>
    </submittedName>
</protein>
<dbReference type="InterPro" id="IPR006343">
    <property type="entry name" value="DnaB/C_C"/>
</dbReference>
<dbReference type="SUPFAM" id="SSF158499">
    <property type="entry name" value="DnaD domain-like"/>
    <property type="match status" value="1"/>
</dbReference>
<reference evidence="4 5" key="1">
    <citation type="submission" date="2023-10" db="EMBL/GenBank/DDBJ databases">
        <title>179-bfca-hs.</title>
        <authorList>
            <person name="Miliotis G."/>
            <person name="Sengupta P."/>
            <person name="Hameed A."/>
            <person name="Chuvochina M."/>
            <person name="Mcdonagh F."/>
            <person name="Simpson A.C."/>
            <person name="Singh N.K."/>
            <person name="Rekha P.D."/>
            <person name="Raman K."/>
            <person name="Hugenholtz P."/>
            <person name="Venkateswaran K."/>
        </authorList>
    </citation>
    <scope>NUCLEOTIDE SEQUENCE [LARGE SCALE GENOMIC DNA]</scope>
    <source>
        <strain evidence="4 5">179-BFC-A-HS</strain>
    </source>
</reference>
<dbReference type="InterPro" id="IPR034829">
    <property type="entry name" value="DnaD-like_sf"/>
</dbReference>
<evidence type="ECO:0000259" key="3">
    <source>
        <dbReference type="Pfam" id="PF07261"/>
    </source>
</evidence>
<dbReference type="RefSeq" id="WP_306067728.1">
    <property type="nucleotide sequence ID" value="NZ_JAROCA020000001.1"/>
</dbReference>
<dbReference type="NCBIfam" id="TIGR01446">
    <property type="entry name" value="DnaD_dom"/>
    <property type="match status" value="1"/>
</dbReference>
<feature type="compositionally biased region" description="Low complexity" evidence="2">
    <location>
        <begin position="150"/>
        <end position="160"/>
    </location>
</feature>
<comment type="caution">
    <text evidence="4">The sequence shown here is derived from an EMBL/GenBank/DDBJ whole genome shotgun (WGS) entry which is preliminary data.</text>
</comment>
<dbReference type="PANTHER" id="PTHR37293">
    <property type="entry name" value="PHAGE REPLICATION PROTEIN-RELATED"/>
    <property type="match status" value="1"/>
</dbReference>
<sequence>MNYIKELNAFRNFLLTNQLSVGAISLWHTLMSLANATGWKKRFNAPSQTLCQLSGLSRQGVLDARNSLVAHGLIRCESGQNGRAPVFEMISLVKEPEDGQTRNTRQATVDTSLDRLPDRPLDRSLDTSQDRLPDRPLDRSLDTSQDRLPDQPLDTLLDQSPDNILTIPKQKQYEKEEDEAHAELIAIYEQNIGSLPPLLCKELLTWEKRLGKEIVIEAIRIAMKHSGRTFRYLETILTEWEQAGIKTVAAVFSYEKQKSEKGTSFQKQQRKTVTIFDALRKEAAGR</sequence>
<keyword evidence="5" id="KW-1185">Reference proteome</keyword>
<feature type="domain" description="DnaB/C C-terminal" evidence="3">
    <location>
        <begin position="186"/>
        <end position="252"/>
    </location>
</feature>
<evidence type="ECO:0000256" key="2">
    <source>
        <dbReference type="SAM" id="MobiDB-lite"/>
    </source>
</evidence>
<name>A0ABU5CED8_9BACI</name>
<gene>
    <name evidence="4" type="ORF">P5G51_001260</name>
</gene>
<dbReference type="InterPro" id="IPR053162">
    <property type="entry name" value="DnaD"/>
</dbReference>
<dbReference type="Proteomes" id="UP001228376">
    <property type="component" value="Unassembled WGS sequence"/>
</dbReference>
<evidence type="ECO:0000256" key="1">
    <source>
        <dbReference type="ARBA" id="ARBA00093462"/>
    </source>
</evidence>
<accession>A0ABU5CED8</accession>
<evidence type="ECO:0000313" key="4">
    <source>
        <dbReference type="EMBL" id="MDY0404217.1"/>
    </source>
</evidence>
<dbReference type="PANTHER" id="PTHR37293:SF5">
    <property type="entry name" value="DNA REPLICATION PROTEIN"/>
    <property type="match status" value="1"/>
</dbReference>
<dbReference type="EMBL" id="JAROCA020000001">
    <property type="protein sequence ID" value="MDY0404217.1"/>
    <property type="molecule type" value="Genomic_DNA"/>
</dbReference>
<comment type="similarity">
    <text evidence="1">Belongs to the DnaB/DnaD family.</text>
</comment>